<evidence type="ECO:0000313" key="1">
    <source>
        <dbReference type="EMBL" id="NWU99258.1"/>
    </source>
</evidence>
<keyword evidence="2" id="KW-1185">Reference proteome</keyword>
<dbReference type="GO" id="GO:0016874">
    <property type="term" value="F:ligase activity"/>
    <property type="evidence" value="ECO:0007669"/>
    <property type="project" value="UniProtKB-KW"/>
</dbReference>
<reference evidence="1 2" key="1">
    <citation type="submission" date="2019-09" db="EMBL/GenBank/DDBJ databases">
        <title>Bird 10,000 Genomes (B10K) Project - Family phase.</title>
        <authorList>
            <person name="Zhang G."/>
        </authorList>
    </citation>
    <scope>NUCLEOTIDE SEQUENCE [LARGE SCALE GENOMIC DNA]</scope>
    <source>
        <strain evidence="1">B10K-DU-012-37</strain>
    </source>
</reference>
<dbReference type="OrthoDB" id="2423195at2759"/>
<protein>
    <submittedName>
        <fullName evidence="1">RN213 ligase</fullName>
    </submittedName>
</protein>
<accession>A0A7K6BA99</accession>
<sequence length="80" mass="9345">YQYLSRYQRRENLDSYVFNPAGGSAGTAEQCLECLMQFCERSDPSWTELSNFAHFLNFQLRKSEQSVFCSTVVTRELRGF</sequence>
<feature type="non-terminal residue" evidence="1">
    <location>
        <position position="80"/>
    </location>
</feature>
<organism evidence="1 2">
    <name type="scientific">Upupa epops</name>
    <name type="common">Eurasian hoopoe</name>
    <dbReference type="NCBI Taxonomy" id="57439"/>
    <lineage>
        <taxon>Eukaryota</taxon>
        <taxon>Metazoa</taxon>
        <taxon>Chordata</taxon>
        <taxon>Craniata</taxon>
        <taxon>Vertebrata</taxon>
        <taxon>Euteleostomi</taxon>
        <taxon>Archelosauria</taxon>
        <taxon>Archosauria</taxon>
        <taxon>Dinosauria</taxon>
        <taxon>Saurischia</taxon>
        <taxon>Theropoda</taxon>
        <taxon>Coelurosauria</taxon>
        <taxon>Aves</taxon>
        <taxon>Neognathae</taxon>
        <taxon>Neoaves</taxon>
        <taxon>Telluraves</taxon>
        <taxon>Coraciimorphae</taxon>
        <taxon>Bucerotiformes</taxon>
        <taxon>Upupidae</taxon>
        <taxon>Upupa</taxon>
    </lineage>
</organism>
<keyword evidence="1" id="KW-0436">Ligase</keyword>
<feature type="non-terminal residue" evidence="1">
    <location>
        <position position="1"/>
    </location>
</feature>
<dbReference type="Proteomes" id="UP000544127">
    <property type="component" value="Unassembled WGS sequence"/>
</dbReference>
<proteinExistence type="predicted"/>
<evidence type="ECO:0000313" key="2">
    <source>
        <dbReference type="Proteomes" id="UP000544127"/>
    </source>
</evidence>
<comment type="caution">
    <text evidence="1">The sequence shown here is derived from an EMBL/GenBank/DDBJ whole genome shotgun (WGS) entry which is preliminary data.</text>
</comment>
<dbReference type="GO" id="GO:0004842">
    <property type="term" value="F:ubiquitin-protein transferase activity"/>
    <property type="evidence" value="ECO:0007669"/>
    <property type="project" value="InterPro"/>
</dbReference>
<name>A0A7K6BA99_UPUEP</name>
<dbReference type="GO" id="GO:0016887">
    <property type="term" value="F:ATP hydrolysis activity"/>
    <property type="evidence" value="ECO:0007669"/>
    <property type="project" value="InterPro"/>
</dbReference>
<dbReference type="EMBL" id="VZRI01011427">
    <property type="protein sequence ID" value="NWU99258.1"/>
    <property type="molecule type" value="Genomic_DNA"/>
</dbReference>
<dbReference type="PANTHER" id="PTHR22605:SF16">
    <property type="entry name" value="E3 UBIQUITIN-PROTEIN LIGASE RNF213"/>
    <property type="match status" value="1"/>
</dbReference>
<dbReference type="PANTHER" id="PTHR22605">
    <property type="entry name" value="RZ-TYPE DOMAIN-CONTAINING PROTEIN"/>
    <property type="match status" value="1"/>
</dbReference>
<dbReference type="InterPro" id="IPR031248">
    <property type="entry name" value="RNF213"/>
</dbReference>
<dbReference type="AlphaFoldDB" id="A0A7K6BA99"/>
<gene>
    <name evidence="1" type="primary">Rnf213_3</name>
    <name evidence="1" type="ORF">UPUEPO_R14856</name>
</gene>